<proteinExistence type="predicted"/>
<dbReference type="OrthoDB" id="9805815at2"/>
<dbReference type="CDD" id="cd03457">
    <property type="entry name" value="intradiol_dioxygenase_like"/>
    <property type="match status" value="1"/>
</dbReference>
<protein>
    <submittedName>
        <fullName evidence="3">Dioxygenase</fullName>
    </submittedName>
</protein>
<dbReference type="RefSeq" id="WP_120540796.1">
    <property type="nucleotide sequence ID" value="NZ_RAVZ01000064.1"/>
</dbReference>
<feature type="region of interest" description="Disordered" evidence="1">
    <location>
        <begin position="50"/>
        <end position="71"/>
    </location>
</feature>
<dbReference type="InterPro" id="IPR006311">
    <property type="entry name" value="TAT_signal"/>
</dbReference>
<organism evidence="3 4">
    <name type="scientific">Corallococcus terminator</name>
    <dbReference type="NCBI Taxonomy" id="2316733"/>
    <lineage>
        <taxon>Bacteria</taxon>
        <taxon>Pseudomonadati</taxon>
        <taxon>Myxococcota</taxon>
        <taxon>Myxococcia</taxon>
        <taxon>Myxococcales</taxon>
        <taxon>Cystobacterineae</taxon>
        <taxon>Myxococcaceae</taxon>
        <taxon>Corallococcus</taxon>
    </lineage>
</organism>
<evidence type="ECO:0000313" key="4">
    <source>
        <dbReference type="Proteomes" id="UP000268094"/>
    </source>
</evidence>
<reference evidence="4" key="1">
    <citation type="submission" date="2018-09" db="EMBL/GenBank/DDBJ databases">
        <authorList>
            <person name="Livingstone P.G."/>
            <person name="Whitworth D.E."/>
        </authorList>
    </citation>
    <scope>NUCLEOTIDE SEQUENCE [LARGE SCALE GENOMIC DNA]</scope>
    <source>
        <strain evidence="4">CA054A</strain>
    </source>
</reference>
<dbReference type="Proteomes" id="UP000268094">
    <property type="component" value="Unassembled WGS sequence"/>
</dbReference>
<name>A0A3A8J215_9BACT</name>
<dbReference type="Pfam" id="PF00775">
    <property type="entry name" value="Dioxygenase_C"/>
    <property type="match status" value="1"/>
</dbReference>
<dbReference type="SUPFAM" id="SSF49482">
    <property type="entry name" value="Aromatic compound dioxygenase"/>
    <property type="match status" value="1"/>
</dbReference>
<evidence type="ECO:0000256" key="1">
    <source>
        <dbReference type="SAM" id="MobiDB-lite"/>
    </source>
</evidence>
<keyword evidence="3" id="KW-0223">Dioxygenase</keyword>
<dbReference type="PANTHER" id="PTHR34315:SF1">
    <property type="entry name" value="INTRADIOL RING-CLEAVAGE DIOXYGENASES DOMAIN-CONTAINING PROTEIN-RELATED"/>
    <property type="match status" value="1"/>
</dbReference>
<feature type="domain" description="Intradiol ring-cleavage dioxygenases" evidence="2">
    <location>
        <begin position="97"/>
        <end position="172"/>
    </location>
</feature>
<comment type="caution">
    <text evidence="3">The sequence shown here is derived from an EMBL/GenBank/DDBJ whole genome shotgun (WGS) entry which is preliminary data.</text>
</comment>
<dbReference type="PANTHER" id="PTHR34315">
    <property type="match status" value="1"/>
</dbReference>
<dbReference type="AlphaFoldDB" id="A0A3A8J215"/>
<keyword evidence="3" id="KW-0560">Oxidoreductase</keyword>
<dbReference type="GO" id="GO:0008199">
    <property type="term" value="F:ferric iron binding"/>
    <property type="evidence" value="ECO:0007669"/>
    <property type="project" value="InterPro"/>
</dbReference>
<accession>A0A3A8J215</accession>
<dbReference type="Gene3D" id="2.60.130.10">
    <property type="entry name" value="Aromatic compound dioxygenase"/>
    <property type="match status" value="1"/>
</dbReference>
<evidence type="ECO:0000259" key="2">
    <source>
        <dbReference type="Pfam" id="PF00775"/>
    </source>
</evidence>
<dbReference type="GO" id="GO:0016702">
    <property type="term" value="F:oxidoreductase activity, acting on single donors with incorporation of molecular oxygen, incorporation of two atoms of oxygen"/>
    <property type="evidence" value="ECO:0007669"/>
    <property type="project" value="InterPro"/>
</dbReference>
<dbReference type="EMBL" id="RAVZ01000064">
    <property type="protein sequence ID" value="RKG89767.1"/>
    <property type="molecule type" value="Genomic_DNA"/>
</dbReference>
<dbReference type="PROSITE" id="PS51318">
    <property type="entry name" value="TAT"/>
    <property type="match status" value="1"/>
</dbReference>
<dbReference type="InterPro" id="IPR015889">
    <property type="entry name" value="Intradiol_dOase_core"/>
</dbReference>
<sequence length="262" mass="27648">MRDDNHDHDRGLEHDLKLLAARTDRRQLLKWMMAGAALLPLVGCGGGSEGSGSACESSVPEETGGPYPGDGSNGANALVLSGIVRSDIRSSIAGLSGTAEGVPFTLKLTLVDSGGTCAPLEGYAVYLWHCDRDGHYSMYTLTQQNYLRGVQETDSTGTVTFTSIFPACYSGRMPHLHFEVYPNLSTATSSKNKIKTSQIALPTDVCQTVFATTGYSASVSNLSRISFSSDNVFSDGTQLQMATVTGSVAEGYVATLTVGIPA</sequence>
<keyword evidence="4" id="KW-1185">Reference proteome</keyword>
<evidence type="ECO:0000313" key="3">
    <source>
        <dbReference type="EMBL" id="RKG89767.1"/>
    </source>
</evidence>
<gene>
    <name evidence="3" type="ORF">D7V88_12140</name>
</gene>
<dbReference type="InterPro" id="IPR000627">
    <property type="entry name" value="Intradiol_dOase_C"/>
</dbReference>